<dbReference type="InterPro" id="IPR012373">
    <property type="entry name" value="Ferrdict_sens_TM"/>
</dbReference>
<evidence type="ECO:0000259" key="2">
    <source>
        <dbReference type="Pfam" id="PF16220"/>
    </source>
</evidence>
<dbReference type="RefSeq" id="WP_103457964.1">
    <property type="nucleotide sequence ID" value="NZ_JAMOHQ010000010.1"/>
</dbReference>
<dbReference type="PANTHER" id="PTHR30273:SF2">
    <property type="entry name" value="PROTEIN FECR"/>
    <property type="match status" value="1"/>
</dbReference>
<dbReference type="EMBL" id="PPXG01000010">
    <property type="protein sequence ID" value="POH81096.1"/>
    <property type="molecule type" value="Genomic_DNA"/>
</dbReference>
<dbReference type="Pfam" id="PF04773">
    <property type="entry name" value="FecR"/>
    <property type="match status" value="1"/>
</dbReference>
<accession>A0A2S4AHZ4</accession>
<dbReference type="Gene3D" id="2.60.120.1440">
    <property type="match status" value="1"/>
</dbReference>
<sequence length="306" mass="33762">MTAFLTEAVEWYVRLHDSTADDATRVGWQAWLGADSRHAEAWARIELLQQQLGQAPAGAVSTLETARRDRRSALKTLALLLGVGVVGWQGYQLSPWSADYVTRIGERRRVALADGTRLELNTDTRVDILFDAGRRLINLQQGEILVETAKDTRPLSVQTAEGRILALGTRFSVRRIDSLTRVEVEAHAVEVHPRLAVGPALRVEAGQALDFSADTMGAPRAAQGSASAWTQGMLVAVDWRLDNLLAELSRYSPGYLGCTPEVAGMRLSGAFNLNDNEATLASLEDALPVHVRRMTQYWIRIEHRKA</sequence>
<organism evidence="3 4">
    <name type="scientific">Stutzerimonas stutzeri</name>
    <name type="common">Pseudomonas stutzeri</name>
    <dbReference type="NCBI Taxonomy" id="316"/>
    <lineage>
        <taxon>Bacteria</taxon>
        <taxon>Pseudomonadati</taxon>
        <taxon>Pseudomonadota</taxon>
        <taxon>Gammaproteobacteria</taxon>
        <taxon>Pseudomonadales</taxon>
        <taxon>Pseudomonadaceae</taxon>
        <taxon>Stutzerimonas</taxon>
    </lineage>
</organism>
<dbReference type="InterPro" id="IPR032623">
    <property type="entry name" value="FecR_N"/>
</dbReference>
<feature type="domain" description="FecR N-terminal" evidence="2">
    <location>
        <begin position="7"/>
        <end position="46"/>
    </location>
</feature>
<evidence type="ECO:0000313" key="3">
    <source>
        <dbReference type="EMBL" id="POH81096.1"/>
    </source>
</evidence>
<dbReference type="PANTHER" id="PTHR30273">
    <property type="entry name" value="PERIPLASMIC SIGNAL SENSOR AND SIGMA FACTOR ACTIVATOR FECR-RELATED"/>
    <property type="match status" value="1"/>
</dbReference>
<reference evidence="3 4" key="1">
    <citation type="submission" date="2018-01" db="EMBL/GenBank/DDBJ databases">
        <title>Denitrification phenotypes of diverse strains of Pseudomonas stutzeri.</title>
        <authorList>
            <person name="Milligan D.A."/>
            <person name="Bergaust L."/>
            <person name="Bakken L.R."/>
            <person name="Frostegard A."/>
        </authorList>
    </citation>
    <scope>NUCLEOTIDE SEQUENCE [LARGE SCALE GENOMIC DNA]</scope>
    <source>
        <strain evidence="3 4">24a13</strain>
    </source>
</reference>
<proteinExistence type="predicted"/>
<dbReference type="Pfam" id="PF16220">
    <property type="entry name" value="DUF4880"/>
    <property type="match status" value="1"/>
</dbReference>
<comment type="caution">
    <text evidence="3">The sequence shown here is derived from an EMBL/GenBank/DDBJ whole genome shotgun (WGS) entry which is preliminary data.</text>
</comment>
<dbReference type="OrthoDB" id="1099576at2"/>
<name>A0A2S4AHZ4_STUST</name>
<dbReference type="PIRSF" id="PIRSF018266">
    <property type="entry name" value="FecR"/>
    <property type="match status" value="1"/>
</dbReference>
<protein>
    <submittedName>
        <fullName evidence="3">Iron dicitrate transport regulator FecR</fullName>
    </submittedName>
</protein>
<feature type="domain" description="FecR protein" evidence="1">
    <location>
        <begin position="99"/>
        <end position="189"/>
    </location>
</feature>
<evidence type="ECO:0000313" key="4">
    <source>
        <dbReference type="Proteomes" id="UP000237068"/>
    </source>
</evidence>
<gene>
    <name evidence="3" type="ORF">CXK91_21085</name>
</gene>
<dbReference type="Proteomes" id="UP000237068">
    <property type="component" value="Unassembled WGS sequence"/>
</dbReference>
<dbReference type="InterPro" id="IPR006860">
    <property type="entry name" value="FecR"/>
</dbReference>
<dbReference type="GO" id="GO:0016989">
    <property type="term" value="F:sigma factor antagonist activity"/>
    <property type="evidence" value="ECO:0007669"/>
    <property type="project" value="TreeGrafter"/>
</dbReference>
<dbReference type="AlphaFoldDB" id="A0A2S4AHZ4"/>
<evidence type="ECO:0000259" key="1">
    <source>
        <dbReference type="Pfam" id="PF04773"/>
    </source>
</evidence>